<keyword evidence="2" id="KW-1185">Reference proteome</keyword>
<dbReference type="EMBL" id="LN890980">
    <property type="protein sequence ID" value="CUS12926.1"/>
    <property type="molecule type" value="Genomic_DNA"/>
</dbReference>
<evidence type="ECO:0000313" key="2">
    <source>
        <dbReference type="Proteomes" id="UP001412239"/>
    </source>
</evidence>
<protein>
    <submittedName>
        <fullName evidence="1">Uncharacterized protein</fullName>
    </submittedName>
</protein>
<gene>
    <name evidence="1" type="ORF">GSTUAT00002977001</name>
</gene>
<organism evidence="1 2">
    <name type="scientific">Tuber aestivum</name>
    <name type="common">summer truffle</name>
    <dbReference type="NCBI Taxonomy" id="59557"/>
    <lineage>
        <taxon>Eukaryota</taxon>
        <taxon>Fungi</taxon>
        <taxon>Dikarya</taxon>
        <taxon>Ascomycota</taxon>
        <taxon>Pezizomycotina</taxon>
        <taxon>Pezizomycetes</taxon>
        <taxon>Pezizales</taxon>
        <taxon>Tuberaceae</taxon>
        <taxon>Tuber</taxon>
    </lineage>
</organism>
<dbReference type="AlphaFoldDB" id="A0A292PZC5"/>
<proteinExistence type="predicted"/>
<name>A0A292PZC5_9PEZI</name>
<dbReference type="Proteomes" id="UP001412239">
    <property type="component" value="Unassembled WGS sequence"/>
</dbReference>
<sequence>MGFGFANAGVKTPFCPFLVIIGVPPNSLAFDAAKKAADHVKGTILRKAGFPEIDVAVREWVTILSGLGPKLRSLNPLMDLIPEFRHPFTSTLGLSIATAQMPYCEGTVALYLRKGNDNDEVLATTAAHVVCPPPMCSNTGVKVRNGFRQRVEIIALGSKAYQDATINIMYRIGTLHAINDSLQSKIRRLGLLQDTDRRDAVAVATMLLWAEQEAE</sequence>
<reference evidence="1" key="1">
    <citation type="submission" date="2015-10" db="EMBL/GenBank/DDBJ databases">
        <authorList>
            <person name="Regsiter A."/>
            <person name="william w."/>
        </authorList>
    </citation>
    <scope>NUCLEOTIDE SEQUENCE</scope>
    <source>
        <strain evidence="1">Montdore</strain>
    </source>
</reference>
<accession>A0A292PZC5</accession>
<evidence type="ECO:0000313" key="1">
    <source>
        <dbReference type="EMBL" id="CUS12926.1"/>
    </source>
</evidence>